<protein>
    <recommendedName>
        <fullName evidence="5">Protein-S-isoprenylcysteine O-methyltransferase</fullName>
        <ecNumber evidence="5">2.1.1.100</ecNumber>
    </recommendedName>
</protein>
<comment type="catalytic activity">
    <reaction evidence="5">
        <text>[protein]-C-terminal S-[(2E,6E)-farnesyl]-L-cysteine + S-adenosyl-L-methionine = [protein]-C-terminal S-[(2E,6E)-farnesyl]-L-cysteine methyl ester + S-adenosyl-L-homocysteine</text>
        <dbReference type="Rhea" id="RHEA:21672"/>
        <dbReference type="Rhea" id="RHEA-COMP:12125"/>
        <dbReference type="Rhea" id="RHEA-COMP:12126"/>
        <dbReference type="ChEBI" id="CHEBI:57856"/>
        <dbReference type="ChEBI" id="CHEBI:59789"/>
        <dbReference type="ChEBI" id="CHEBI:90510"/>
        <dbReference type="ChEBI" id="CHEBI:90511"/>
        <dbReference type="EC" id="2.1.1.100"/>
    </reaction>
</comment>
<keyword evidence="5 6" id="KW-0489">Methyltransferase</keyword>
<dbReference type="InterPro" id="IPR007269">
    <property type="entry name" value="ICMT_MeTrfase"/>
</dbReference>
<dbReference type="EC" id="2.1.1.100" evidence="5"/>
<keyword evidence="2" id="KW-0812">Transmembrane</keyword>
<name>W9S6R8_9ROSA</name>
<evidence type="ECO:0000256" key="5">
    <source>
        <dbReference type="RuleBase" id="RU362022"/>
    </source>
</evidence>
<reference evidence="7" key="1">
    <citation type="submission" date="2013-01" db="EMBL/GenBank/DDBJ databases">
        <title>Draft Genome Sequence of a Mulberry Tree, Morus notabilis C.K. Schneid.</title>
        <authorList>
            <person name="He N."/>
            <person name="Zhao S."/>
        </authorList>
    </citation>
    <scope>NUCLEOTIDE SEQUENCE</scope>
</reference>
<dbReference type="AlphaFoldDB" id="W9S6R8"/>
<evidence type="ECO:0000256" key="2">
    <source>
        <dbReference type="ARBA" id="ARBA00022692"/>
    </source>
</evidence>
<dbReference type="STRING" id="981085.W9S6R8"/>
<keyword evidence="7" id="KW-1185">Reference proteome</keyword>
<comment type="cofactor">
    <cofactor evidence="5">
        <name>Zn(2+)</name>
        <dbReference type="ChEBI" id="CHEBI:29105"/>
    </cofactor>
    <text evidence="5">Divalent metal cations. Probably Zn(2+).</text>
</comment>
<keyword evidence="6" id="KW-0808">Transferase</keyword>
<organism evidence="6 7">
    <name type="scientific">Morus notabilis</name>
    <dbReference type="NCBI Taxonomy" id="981085"/>
    <lineage>
        <taxon>Eukaryota</taxon>
        <taxon>Viridiplantae</taxon>
        <taxon>Streptophyta</taxon>
        <taxon>Embryophyta</taxon>
        <taxon>Tracheophyta</taxon>
        <taxon>Spermatophyta</taxon>
        <taxon>Magnoliopsida</taxon>
        <taxon>eudicotyledons</taxon>
        <taxon>Gunneridae</taxon>
        <taxon>Pentapetalae</taxon>
        <taxon>rosids</taxon>
        <taxon>fabids</taxon>
        <taxon>Rosales</taxon>
        <taxon>Moraceae</taxon>
        <taxon>Moreae</taxon>
        <taxon>Morus</taxon>
    </lineage>
</organism>
<evidence type="ECO:0000256" key="1">
    <source>
        <dbReference type="ARBA" id="ARBA00004141"/>
    </source>
</evidence>
<evidence type="ECO:0000256" key="4">
    <source>
        <dbReference type="ARBA" id="ARBA00023136"/>
    </source>
</evidence>
<evidence type="ECO:0000313" key="7">
    <source>
        <dbReference type="Proteomes" id="UP000030645"/>
    </source>
</evidence>
<dbReference type="Gene3D" id="1.20.120.1630">
    <property type="match status" value="1"/>
</dbReference>
<dbReference type="PANTHER" id="PTHR12714">
    <property type="entry name" value="PROTEIN-S ISOPRENYLCYSTEINE O-METHYLTRANSFERASE"/>
    <property type="match status" value="1"/>
</dbReference>
<keyword evidence="5" id="KW-0256">Endoplasmic reticulum</keyword>
<dbReference type="GO" id="GO:0005789">
    <property type="term" value="C:endoplasmic reticulum membrane"/>
    <property type="evidence" value="ECO:0007669"/>
    <property type="project" value="UniProtKB-SubCell"/>
</dbReference>
<comment type="similarity">
    <text evidence="5">Belongs to the class VI-like SAM-binding methyltransferase superfamily. Isoprenylcysteine carboxyl methyltransferase family.</text>
</comment>
<evidence type="ECO:0000313" key="6">
    <source>
        <dbReference type="EMBL" id="EXC29396.1"/>
    </source>
</evidence>
<dbReference type="eggNOG" id="KOG2628">
    <property type="taxonomic scope" value="Eukaryota"/>
</dbReference>
<gene>
    <name evidence="6" type="ORF">L484_021709</name>
</gene>
<dbReference type="GO" id="GO:0004671">
    <property type="term" value="F:protein C-terminal S-isoprenylcysteine carboxyl O-methyltransferase activity"/>
    <property type="evidence" value="ECO:0007669"/>
    <property type="project" value="UniProtKB-EC"/>
</dbReference>
<sequence>MFLVDIFFHISEYHLAIAISNVTLRSLLIDKRYIILSEYFLELLLIPQVREFWWISNLGLAMVVVGEIIRVTAIITAAKAFTLVIIRTRRDERHKLVTQGIYKYVRNLGSWYPDSRYSFSLHKFLPFQIPERDGAREASKLRRKWIVLLMKNTNASLAPNGRRFGTALPHGHHTQTFNNIRITILCGFVLRGTIASKT</sequence>
<dbReference type="GO" id="GO:0032259">
    <property type="term" value="P:methylation"/>
    <property type="evidence" value="ECO:0007669"/>
    <property type="project" value="UniProtKB-KW"/>
</dbReference>
<evidence type="ECO:0000256" key="3">
    <source>
        <dbReference type="ARBA" id="ARBA00022989"/>
    </source>
</evidence>
<keyword evidence="5" id="KW-0949">S-adenosyl-L-methionine</keyword>
<keyword evidence="3" id="KW-1133">Transmembrane helix</keyword>
<dbReference type="EMBL" id="KE346191">
    <property type="protein sequence ID" value="EXC29396.1"/>
    <property type="molecule type" value="Genomic_DNA"/>
</dbReference>
<dbReference type="Proteomes" id="UP000030645">
    <property type="component" value="Unassembled WGS sequence"/>
</dbReference>
<keyword evidence="4" id="KW-0472">Membrane</keyword>
<comment type="subcellular location">
    <subcellularLocation>
        <location evidence="5">Endoplasmic reticulum membrane</location>
        <topology evidence="5">Multi-pass membrane protein</topology>
    </subcellularLocation>
    <subcellularLocation>
        <location evidence="1">Membrane</location>
        <topology evidence="1">Multi-pass membrane protein</topology>
    </subcellularLocation>
</comment>
<proteinExistence type="inferred from homology"/>
<dbReference type="Pfam" id="PF04140">
    <property type="entry name" value="ICMT"/>
    <property type="match status" value="1"/>
</dbReference>
<accession>W9S6R8</accession>
<dbReference type="PANTHER" id="PTHR12714:SF9">
    <property type="entry name" value="PROTEIN-S-ISOPRENYLCYSTEINE O-METHYLTRANSFERASE"/>
    <property type="match status" value="1"/>
</dbReference>